<sequence>MPITRNRTVIRTTLLAAAGLSAVGVLSGCSTAASTPAQGSSDSGSTSRASSSSASSSPTSDASSGATSASDDNGASSSAAAGSGSGTYKNGTYTEQGTYSSPGGQELISVQLAIHDDAVQAVTVKTVKADPTATSYEAKFIGGISSAIVGKKIDDLHVTNVAGSSLTSQGFDDALTKIKSDAADD</sequence>
<evidence type="ECO:0000256" key="2">
    <source>
        <dbReference type="SAM" id="SignalP"/>
    </source>
</evidence>
<evidence type="ECO:0000313" key="4">
    <source>
        <dbReference type="Proteomes" id="UP001501295"/>
    </source>
</evidence>
<comment type="caution">
    <text evidence="3">The sequence shown here is derived from an EMBL/GenBank/DDBJ whole genome shotgun (WGS) entry which is preliminary data.</text>
</comment>
<feature type="signal peptide" evidence="2">
    <location>
        <begin position="1"/>
        <end position="32"/>
    </location>
</feature>
<keyword evidence="4" id="KW-1185">Reference proteome</keyword>
<evidence type="ECO:0000256" key="1">
    <source>
        <dbReference type="SAM" id="MobiDB-lite"/>
    </source>
</evidence>
<gene>
    <name evidence="3" type="ORF">GCM10025780_20660</name>
</gene>
<proteinExistence type="predicted"/>
<reference evidence="4" key="1">
    <citation type="journal article" date="2019" name="Int. J. Syst. Evol. Microbiol.">
        <title>The Global Catalogue of Microorganisms (GCM) 10K type strain sequencing project: providing services to taxonomists for standard genome sequencing and annotation.</title>
        <authorList>
            <consortium name="The Broad Institute Genomics Platform"/>
            <consortium name="The Broad Institute Genome Sequencing Center for Infectious Disease"/>
            <person name="Wu L."/>
            <person name="Ma J."/>
        </authorList>
    </citation>
    <scope>NUCLEOTIDE SEQUENCE [LARGE SCALE GENOMIC DNA]</scope>
    <source>
        <strain evidence="4">JCM 18956</strain>
    </source>
</reference>
<name>A0ABP8W051_9MICO</name>
<evidence type="ECO:0000313" key="3">
    <source>
        <dbReference type="EMBL" id="GAA4675945.1"/>
    </source>
</evidence>
<feature type="compositionally biased region" description="Polar residues" evidence="1">
    <location>
        <begin position="88"/>
        <end position="101"/>
    </location>
</feature>
<dbReference type="EMBL" id="BAABLM010000003">
    <property type="protein sequence ID" value="GAA4675945.1"/>
    <property type="molecule type" value="Genomic_DNA"/>
</dbReference>
<keyword evidence="2" id="KW-0732">Signal</keyword>
<protein>
    <recommendedName>
        <fullName evidence="5">FMN-binding domain-containing protein</fullName>
    </recommendedName>
</protein>
<evidence type="ECO:0008006" key="5">
    <source>
        <dbReference type="Google" id="ProtNLM"/>
    </source>
</evidence>
<dbReference type="PROSITE" id="PS51257">
    <property type="entry name" value="PROKAR_LIPOPROTEIN"/>
    <property type="match status" value="1"/>
</dbReference>
<feature type="chain" id="PRO_5046499896" description="FMN-binding domain-containing protein" evidence="2">
    <location>
        <begin position="33"/>
        <end position="185"/>
    </location>
</feature>
<organism evidence="3 4">
    <name type="scientific">Frondihabitans cladoniiphilus</name>
    <dbReference type="NCBI Taxonomy" id="715785"/>
    <lineage>
        <taxon>Bacteria</taxon>
        <taxon>Bacillati</taxon>
        <taxon>Actinomycetota</taxon>
        <taxon>Actinomycetes</taxon>
        <taxon>Micrococcales</taxon>
        <taxon>Microbacteriaceae</taxon>
        <taxon>Frondihabitans</taxon>
    </lineage>
</organism>
<feature type="compositionally biased region" description="Low complexity" evidence="1">
    <location>
        <begin position="39"/>
        <end position="82"/>
    </location>
</feature>
<feature type="region of interest" description="Disordered" evidence="1">
    <location>
        <begin position="31"/>
        <end position="101"/>
    </location>
</feature>
<dbReference type="Proteomes" id="UP001501295">
    <property type="component" value="Unassembled WGS sequence"/>
</dbReference>
<accession>A0ABP8W051</accession>
<dbReference type="RefSeq" id="WP_345375773.1">
    <property type="nucleotide sequence ID" value="NZ_BAABLM010000003.1"/>
</dbReference>